<keyword evidence="2" id="KW-1185">Reference proteome</keyword>
<organism evidence="1 2">
    <name type="scientific">Dyadobacter beijingensis</name>
    <dbReference type="NCBI Taxonomy" id="365489"/>
    <lineage>
        <taxon>Bacteria</taxon>
        <taxon>Pseudomonadati</taxon>
        <taxon>Bacteroidota</taxon>
        <taxon>Cytophagia</taxon>
        <taxon>Cytophagales</taxon>
        <taxon>Spirosomataceae</taxon>
        <taxon>Dyadobacter</taxon>
    </lineage>
</organism>
<accession>A0ABQ2IGQ7</accession>
<evidence type="ECO:0000313" key="2">
    <source>
        <dbReference type="Proteomes" id="UP000632339"/>
    </source>
</evidence>
<evidence type="ECO:0000313" key="1">
    <source>
        <dbReference type="EMBL" id="GGN10658.1"/>
    </source>
</evidence>
<proteinExistence type="predicted"/>
<comment type="caution">
    <text evidence="1">The sequence shown here is derived from an EMBL/GenBank/DDBJ whole genome shotgun (WGS) entry which is preliminary data.</text>
</comment>
<gene>
    <name evidence="1" type="ORF">GCM10010967_53190</name>
</gene>
<name>A0ABQ2IGQ7_9BACT</name>
<dbReference type="Proteomes" id="UP000632339">
    <property type="component" value="Unassembled WGS sequence"/>
</dbReference>
<protein>
    <submittedName>
        <fullName evidence="1">Uncharacterized protein</fullName>
    </submittedName>
</protein>
<dbReference type="EMBL" id="BMLI01000003">
    <property type="protein sequence ID" value="GGN10658.1"/>
    <property type="molecule type" value="Genomic_DNA"/>
</dbReference>
<sequence length="52" mass="6012">MIYVITELEIISINAENLKILKTYALPNYFESVELKNGYAAIKCIDDQIIYI</sequence>
<reference evidence="2" key="1">
    <citation type="journal article" date="2019" name="Int. J. Syst. Evol. Microbiol.">
        <title>The Global Catalogue of Microorganisms (GCM) 10K type strain sequencing project: providing services to taxonomists for standard genome sequencing and annotation.</title>
        <authorList>
            <consortium name="The Broad Institute Genomics Platform"/>
            <consortium name="The Broad Institute Genome Sequencing Center for Infectious Disease"/>
            <person name="Wu L."/>
            <person name="Ma J."/>
        </authorList>
    </citation>
    <scope>NUCLEOTIDE SEQUENCE [LARGE SCALE GENOMIC DNA]</scope>
    <source>
        <strain evidence="2">CGMCC 1.6375</strain>
    </source>
</reference>